<comment type="subcellular location">
    <subcellularLocation>
        <location evidence="1">Cell inner membrane</location>
        <topology evidence="1">Single-pass membrane protein</topology>
        <orientation evidence="1">Periplasmic side</orientation>
    </subcellularLocation>
</comment>
<protein>
    <recommendedName>
        <fullName evidence="10">TonB C-terminal domain-containing protein</fullName>
    </recommendedName>
</protein>
<evidence type="ECO:0000313" key="12">
    <source>
        <dbReference type="Proteomes" id="UP000839052"/>
    </source>
</evidence>
<sequence length="99" mass="11051">MEAPPLPKIISGVEYLKAPEPEYPPLSKRMGEEGRVTLRVLVNEKGNPDQVNVQQTSGSSRLDEEARQAILRSQFKPHIEDGKAIAVYTIVPITFHLDN</sequence>
<feature type="domain" description="TonB C-terminal" evidence="10">
    <location>
        <begin position="8"/>
        <end position="99"/>
    </location>
</feature>
<evidence type="ECO:0000259" key="10">
    <source>
        <dbReference type="PROSITE" id="PS52015"/>
    </source>
</evidence>
<dbReference type="Pfam" id="PF03544">
    <property type="entry name" value="TonB_C"/>
    <property type="match status" value="1"/>
</dbReference>
<dbReference type="PANTHER" id="PTHR33446">
    <property type="entry name" value="PROTEIN TONB-RELATED"/>
    <property type="match status" value="1"/>
</dbReference>
<keyword evidence="3" id="KW-0813">Transport</keyword>
<keyword evidence="4" id="KW-1003">Cell membrane</keyword>
<keyword evidence="12" id="KW-1185">Reference proteome</keyword>
<name>A0ABN8AP56_9PROT</name>
<accession>A0ABN8AP56</accession>
<dbReference type="Gene3D" id="3.30.1150.10">
    <property type="match status" value="1"/>
</dbReference>
<gene>
    <name evidence="11" type="ORF">NTG6680_2256</name>
</gene>
<dbReference type="InterPro" id="IPR037682">
    <property type="entry name" value="TonB_C"/>
</dbReference>
<dbReference type="EMBL" id="OU912926">
    <property type="protein sequence ID" value="CAG9933505.1"/>
    <property type="molecule type" value="Genomic_DNA"/>
</dbReference>
<evidence type="ECO:0000256" key="1">
    <source>
        <dbReference type="ARBA" id="ARBA00004383"/>
    </source>
</evidence>
<evidence type="ECO:0000256" key="8">
    <source>
        <dbReference type="ARBA" id="ARBA00022989"/>
    </source>
</evidence>
<evidence type="ECO:0000256" key="7">
    <source>
        <dbReference type="ARBA" id="ARBA00022927"/>
    </source>
</evidence>
<keyword evidence="8" id="KW-1133">Transmembrane helix</keyword>
<dbReference type="Proteomes" id="UP000839052">
    <property type="component" value="Chromosome"/>
</dbReference>
<evidence type="ECO:0000313" key="11">
    <source>
        <dbReference type="EMBL" id="CAG9933505.1"/>
    </source>
</evidence>
<dbReference type="PANTHER" id="PTHR33446:SF2">
    <property type="entry name" value="PROTEIN TONB"/>
    <property type="match status" value="1"/>
</dbReference>
<organism evidence="11 12">
    <name type="scientific">Candidatus Nitrotoga arctica</name>
    <dbReference type="NCBI Taxonomy" id="453162"/>
    <lineage>
        <taxon>Bacteria</taxon>
        <taxon>Pseudomonadati</taxon>
        <taxon>Pseudomonadota</taxon>
        <taxon>Betaproteobacteria</taxon>
        <taxon>Nitrosomonadales</taxon>
        <taxon>Gallionellaceae</taxon>
        <taxon>Candidatus Nitrotoga</taxon>
    </lineage>
</organism>
<keyword evidence="6" id="KW-0812">Transmembrane</keyword>
<evidence type="ECO:0000256" key="4">
    <source>
        <dbReference type="ARBA" id="ARBA00022475"/>
    </source>
</evidence>
<keyword evidence="7" id="KW-0653">Protein transport</keyword>
<evidence type="ECO:0000256" key="5">
    <source>
        <dbReference type="ARBA" id="ARBA00022519"/>
    </source>
</evidence>
<keyword evidence="5" id="KW-0997">Cell inner membrane</keyword>
<dbReference type="InterPro" id="IPR006260">
    <property type="entry name" value="TonB/TolA_C"/>
</dbReference>
<dbReference type="InterPro" id="IPR051045">
    <property type="entry name" value="TonB-dependent_transducer"/>
</dbReference>
<proteinExistence type="inferred from homology"/>
<dbReference type="NCBIfam" id="TIGR01352">
    <property type="entry name" value="tonB_Cterm"/>
    <property type="match status" value="1"/>
</dbReference>
<evidence type="ECO:0000256" key="9">
    <source>
        <dbReference type="ARBA" id="ARBA00023136"/>
    </source>
</evidence>
<dbReference type="PROSITE" id="PS52015">
    <property type="entry name" value="TONB_CTD"/>
    <property type="match status" value="1"/>
</dbReference>
<keyword evidence="9" id="KW-0472">Membrane</keyword>
<reference evidence="11 12" key="1">
    <citation type="submission" date="2021-10" db="EMBL/GenBank/DDBJ databases">
        <authorList>
            <person name="Koch H."/>
        </authorList>
    </citation>
    <scope>NUCLEOTIDE SEQUENCE [LARGE SCALE GENOMIC DNA]</scope>
    <source>
        <strain evidence="11">6680</strain>
    </source>
</reference>
<evidence type="ECO:0000256" key="6">
    <source>
        <dbReference type="ARBA" id="ARBA00022692"/>
    </source>
</evidence>
<dbReference type="SUPFAM" id="SSF74653">
    <property type="entry name" value="TolA/TonB C-terminal domain"/>
    <property type="match status" value="1"/>
</dbReference>
<evidence type="ECO:0000256" key="2">
    <source>
        <dbReference type="ARBA" id="ARBA00006555"/>
    </source>
</evidence>
<comment type="similarity">
    <text evidence="2">Belongs to the TonB family.</text>
</comment>
<evidence type="ECO:0000256" key="3">
    <source>
        <dbReference type="ARBA" id="ARBA00022448"/>
    </source>
</evidence>